<comment type="caution">
    <text evidence="1">The sequence shown here is derived from an EMBL/GenBank/DDBJ whole genome shotgun (WGS) entry which is preliminary data.</text>
</comment>
<dbReference type="RefSeq" id="WP_203752357.1">
    <property type="nucleotide sequence ID" value="NZ_BAAAUC010000092.1"/>
</dbReference>
<gene>
    <name evidence="1" type="ORF">Acy02nite_75450</name>
</gene>
<evidence type="ECO:0000313" key="2">
    <source>
        <dbReference type="Proteomes" id="UP000619479"/>
    </source>
</evidence>
<sequence length="99" mass="10628">MRVSLTTRGGLAAPIVRRLPPRVLDTDQLPDTDARELRRLVAAATADPGGAHPAPAARDAVTYTITIDDNSRSTTLTSADTSMSRAFGDLLTWVERHTS</sequence>
<dbReference type="Proteomes" id="UP000619479">
    <property type="component" value="Unassembled WGS sequence"/>
</dbReference>
<organism evidence="1 2">
    <name type="scientific">Actinoplanes cyaneus</name>
    <dbReference type="NCBI Taxonomy" id="52696"/>
    <lineage>
        <taxon>Bacteria</taxon>
        <taxon>Bacillati</taxon>
        <taxon>Actinomycetota</taxon>
        <taxon>Actinomycetes</taxon>
        <taxon>Micromonosporales</taxon>
        <taxon>Micromonosporaceae</taxon>
        <taxon>Actinoplanes</taxon>
    </lineage>
</organism>
<dbReference type="Pfam" id="PF20242">
    <property type="entry name" value="Emfourin"/>
    <property type="match status" value="1"/>
</dbReference>
<dbReference type="InterPro" id="IPR049457">
    <property type="entry name" value="Emfourin"/>
</dbReference>
<dbReference type="AlphaFoldDB" id="A0A919MBI8"/>
<keyword evidence="2" id="KW-1185">Reference proteome</keyword>
<proteinExistence type="predicted"/>
<accession>A0A919MBI8</accession>
<protein>
    <submittedName>
        <fullName evidence="1">Uncharacterized protein</fullName>
    </submittedName>
</protein>
<reference evidence="1" key="1">
    <citation type="submission" date="2021-01" db="EMBL/GenBank/DDBJ databases">
        <title>Whole genome shotgun sequence of Actinoplanes cyaneus NBRC 14990.</title>
        <authorList>
            <person name="Komaki H."/>
            <person name="Tamura T."/>
        </authorList>
    </citation>
    <scope>NUCLEOTIDE SEQUENCE</scope>
    <source>
        <strain evidence="1">NBRC 14990</strain>
    </source>
</reference>
<name>A0A919MBI8_9ACTN</name>
<dbReference type="EMBL" id="BOMH01000064">
    <property type="protein sequence ID" value="GID69664.1"/>
    <property type="molecule type" value="Genomic_DNA"/>
</dbReference>
<evidence type="ECO:0000313" key="1">
    <source>
        <dbReference type="EMBL" id="GID69664.1"/>
    </source>
</evidence>